<reference evidence="3" key="3">
    <citation type="submission" date="2024-03" db="EMBL/GenBank/DDBJ databases">
        <authorList>
            <person name="Sun Q."/>
            <person name="Sedlacek I."/>
        </authorList>
    </citation>
    <scope>NUCLEOTIDE SEQUENCE</scope>
    <source>
        <strain evidence="3">CCM 8635</strain>
    </source>
</reference>
<feature type="chain" id="PRO_5044737103" evidence="1">
    <location>
        <begin position="24"/>
        <end position="80"/>
    </location>
</feature>
<gene>
    <name evidence="2" type="ORF">F888_02314</name>
    <name evidence="3" type="ORF">GCM10007354_10000</name>
</gene>
<keyword evidence="1" id="KW-0732">Signal</keyword>
<accession>N9PU75</accession>
<dbReference type="EMBL" id="APSA01000007">
    <property type="protein sequence ID" value="ENX36978.1"/>
    <property type="molecule type" value="Genomic_DNA"/>
</dbReference>
<reference evidence="3 5" key="2">
    <citation type="journal article" date="2014" name="Int. J. Syst. Evol. Microbiol.">
        <title>Complete genome sequence of Corynebacterium casei LMG S-19264T (=DSM 44701T), isolated from a smear-ripened cheese.</title>
        <authorList>
            <consortium name="US DOE Joint Genome Institute (JGI-PGF)"/>
            <person name="Walter F."/>
            <person name="Albersmeier A."/>
            <person name="Kalinowski J."/>
            <person name="Ruckert C."/>
        </authorList>
    </citation>
    <scope>NUCLEOTIDE SEQUENCE [LARGE SCALE GENOMIC DNA]</scope>
    <source>
        <strain evidence="3 5">CCM 8635</strain>
    </source>
</reference>
<evidence type="ECO:0000313" key="4">
    <source>
        <dbReference type="Proteomes" id="UP000013200"/>
    </source>
</evidence>
<dbReference type="STRING" id="1217698.F888_02314"/>
<evidence type="ECO:0000256" key="1">
    <source>
        <dbReference type="SAM" id="SignalP"/>
    </source>
</evidence>
<organism evidence="2 4">
    <name type="scientific">Acinetobacter courvalinii</name>
    <dbReference type="NCBI Taxonomy" id="280147"/>
    <lineage>
        <taxon>Bacteria</taxon>
        <taxon>Pseudomonadati</taxon>
        <taxon>Pseudomonadota</taxon>
        <taxon>Gammaproteobacteria</taxon>
        <taxon>Moraxellales</taxon>
        <taxon>Moraxellaceae</taxon>
        <taxon>Acinetobacter</taxon>
    </lineage>
</organism>
<proteinExistence type="predicted"/>
<evidence type="ECO:0000313" key="2">
    <source>
        <dbReference type="EMBL" id="ENX36978.1"/>
    </source>
</evidence>
<dbReference type="PATRIC" id="fig|1217698.3.peg.2258"/>
<evidence type="ECO:0000313" key="3">
    <source>
        <dbReference type="EMBL" id="GGH30118.1"/>
    </source>
</evidence>
<evidence type="ECO:0000313" key="5">
    <source>
        <dbReference type="Proteomes" id="UP000652691"/>
    </source>
</evidence>
<dbReference type="Proteomes" id="UP000013200">
    <property type="component" value="Unassembled WGS sequence"/>
</dbReference>
<dbReference type="EMBL" id="BMDA01000001">
    <property type="protein sequence ID" value="GGH30118.1"/>
    <property type="molecule type" value="Genomic_DNA"/>
</dbReference>
<dbReference type="HOGENOM" id="CLU_195730_0_0_6"/>
<comment type="caution">
    <text evidence="2">The sequence shown here is derived from an EMBL/GenBank/DDBJ whole genome shotgun (WGS) entry which is preliminary data.</text>
</comment>
<reference evidence="2 4" key="1">
    <citation type="submission" date="2013-02" db="EMBL/GenBank/DDBJ databases">
        <title>The Genome Sequence of Acinetobacter sp. NIPH 3623.</title>
        <authorList>
            <consortium name="The Broad Institute Genome Sequencing Platform"/>
            <consortium name="The Broad Institute Genome Sequencing Center for Infectious Disease"/>
            <person name="Cerqueira G."/>
            <person name="Feldgarden M."/>
            <person name="Courvalin P."/>
            <person name="Perichon B."/>
            <person name="Grillot-Courvalin C."/>
            <person name="Clermont D."/>
            <person name="Rocha E."/>
            <person name="Yoon E.-J."/>
            <person name="Nemec A."/>
            <person name="Walker B."/>
            <person name="Young S.K."/>
            <person name="Zeng Q."/>
            <person name="Gargeya S."/>
            <person name="Fitzgerald M."/>
            <person name="Haas B."/>
            <person name="Abouelleil A."/>
            <person name="Alvarado L."/>
            <person name="Arachchi H.M."/>
            <person name="Berlin A.M."/>
            <person name="Chapman S.B."/>
            <person name="Dewar J."/>
            <person name="Goldberg J."/>
            <person name="Griggs A."/>
            <person name="Gujja S."/>
            <person name="Hansen M."/>
            <person name="Howarth C."/>
            <person name="Imamovic A."/>
            <person name="Larimer J."/>
            <person name="McCowan C."/>
            <person name="Murphy C."/>
            <person name="Neiman D."/>
            <person name="Pearson M."/>
            <person name="Priest M."/>
            <person name="Roberts A."/>
            <person name="Saif S."/>
            <person name="Shea T."/>
            <person name="Sisk P."/>
            <person name="Sykes S."/>
            <person name="Wortman J."/>
            <person name="Nusbaum C."/>
            <person name="Birren B."/>
        </authorList>
    </citation>
    <scope>NUCLEOTIDE SEQUENCE [LARGE SCALE GENOMIC DNA]</scope>
    <source>
        <strain evidence="2 4">NIPH 3623</strain>
    </source>
</reference>
<sequence>MSKNLMSKLISIILLGAVTLCVGCETEQSVSKNNNGMVGYAKIQAQEQAELTNQEYLKKYPLPQSKVVLDGTKQTVNLKE</sequence>
<protein>
    <submittedName>
        <fullName evidence="2">Uncharacterized protein</fullName>
    </submittedName>
</protein>
<dbReference type="Proteomes" id="UP000652691">
    <property type="component" value="Unassembled WGS sequence"/>
</dbReference>
<feature type="signal peptide" evidence="1">
    <location>
        <begin position="1"/>
        <end position="23"/>
    </location>
</feature>
<name>N9PU75_9GAMM</name>
<keyword evidence="4" id="KW-1185">Reference proteome</keyword>
<dbReference type="AlphaFoldDB" id="N9PU75"/>